<organism evidence="3 4">
    <name type="scientific">Streptomyces nitrosporeus</name>
    <dbReference type="NCBI Taxonomy" id="28894"/>
    <lineage>
        <taxon>Bacteria</taxon>
        <taxon>Bacillati</taxon>
        <taxon>Actinomycetota</taxon>
        <taxon>Actinomycetes</taxon>
        <taxon>Kitasatosporales</taxon>
        <taxon>Streptomycetaceae</taxon>
        <taxon>Streptomyces</taxon>
    </lineage>
</organism>
<dbReference type="AlphaFoldDB" id="A0A5J6FKG0"/>
<dbReference type="InterPro" id="IPR025295">
    <property type="entry name" value="eCIS_core_dom"/>
</dbReference>
<reference evidence="3 4" key="1">
    <citation type="submission" date="2017-09" db="EMBL/GenBank/DDBJ databases">
        <authorList>
            <person name="Lee N."/>
            <person name="Cho B.-K."/>
        </authorList>
    </citation>
    <scope>NUCLEOTIDE SEQUENCE [LARGE SCALE GENOMIC DNA]</scope>
    <source>
        <strain evidence="3 4">ATCC 12769</strain>
    </source>
</reference>
<gene>
    <name evidence="3" type="ORF">CP967_05990</name>
</gene>
<proteinExistence type="predicted"/>
<dbReference type="Proteomes" id="UP000326178">
    <property type="component" value="Chromosome"/>
</dbReference>
<name>A0A5J6FKG0_9ACTN</name>
<evidence type="ECO:0000259" key="2">
    <source>
        <dbReference type="Pfam" id="PF13699"/>
    </source>
</evidence>
<evidence type="ECO:0000313" key="4">
    <source>
        <dbReference type="Proteomes" id="UP000326178"/>
    </source>
</evidence>
<dbReference type="Pfam" id="PF13699">
    <property type="entry name" value="eCIS_core"/>
    <property type="match status" value="1"/>
</dbReference>
<evidence type="ECO:0000256" key="1">
    <source>
        <dbReference type="SAM" id="MobiDB-lite"/>
    </source>
</evidence>
<protein>
    <submittedName>
        <fullName evidence="3">DUF4157 domain-containing protein</fullName>
    </submittedName>
</protein>
<sequence length="587" mass="61468">MLRRAGHPGAQAGPPRGGGGADPSATVQRSAVHAVLRSGGRPLDEATRTDMEARLGADFSDVRVHTDAAARASAAEVGARAYTSGSHVVIGAGGGDRHTLAHELTHVIQQRQGPVAGTDNGAGLSVSDPSDRFEREAEANARRVLGGPAPVRHPHDRDAPAPGGAGPGAAVQRTSDTEMASQSSTGSGMSIDYPSTADAGRLAAVTKALSAQKPENLSFMGNILKATVRPAPAADGSGGGGRSKKLYQIGRESLERLYTENPGPTEDPEWHWDKESWSVLRAEVEAVYTYLSARARLSDGGGLMHSKSDKQWLMVKPPLSPGKQAASSKSLGELPFYESPALKPVPGSTTPDQVLLGDGTEMGRGATYAFDSPGGTTHRMITYAKDMPAEVPDFALPPALAQVPTAALGRGLMPFTQATKTAGPVTVDQKVLNRWGGGKRDGHKPDQNGAMKGVSASEAAKASNMADGDWQWLHLIAFTMGGHDGTQPNAPENLAAGLAAANGHHLVLETLVKKMILQAGISEVKVTATARMLTGSYHVCSSIDYQLEWTQNGTSYSDVFKVNALNPNKSMGGHLALLDKQYVAHHP</sequence>
<dbReference type="EMBL" id="CP023702">
    <property type="protein sequence ID" value="QEU76421.1"/>
    <property type="molecule type" value="Genomic_DNA"/>
</dbReference>
<feature type="region of interest" description="Disordered" evidence="1">
    <location>
        <begin position="112"/>
        <end position="193"/>
    </location>
</feature>
<dbReference type="OrthoDB" id="9153660at2"/>
<feature type="compositionally biased region" description="Basic and acidic residues" evidence="1">
    <location>
        <begin position="129"/>
        <end position="141"/>
    </location>
</feature>
<feature type="compositionally biased region" description="Polar residues" evidence="1">
    <location>
        <begin position="172"/>
        <end position="188"/>
    </location>
</feature>
<dbReference type="KEGG" id="snk:CP967_05990"/>
<evidence type="ECO:0000313" key="3">
    <source>
        <dbReference type="EMBL" id="QEU76421.1"/>
    </source>
</evidence>
<keyword evidence="4" id="KW-1185">Reference proteome</keyword>
<feature type="region of interest" description="Disordered" evidence="1">
    <location>
        <begin position="1"/>
        <end position="46"/>
    </location>
</feature>
<accession>A0A5J6FKG0</accession>
<feature type="domain" description="eCIS core" evidence="2">
    <location>
        <begin position="42"/>
        <end position="113"/>
    </location>
</feature>